<organism evidence="2 3">
    <name type="scientific">Spodoptera frugiperda</name>
    <name type="common">Fall armyworm</name>
    <dbReference type="NCBI Taxonomy" id="7108"/>
    <lineage>
        <taxon>Eukaryota</taxon>
        <taxon>Metazoa</taxon>
        <taxon>Ecdysozoa</taxon>
        <taxon>Arthropoda</taxon>
        <taxon>Hexapoda</taxon>
        <taxon>Insecta</taxon>
        <taxon>Pterygota</taxon>
        <taxon>Neoptera</taxon>
        <taxon>Endopterygota</taxon>
        <taxon>Lepidoptera</taxon>
        <taxon>Glossata</taxon>
        <taxon>Ditrysia</taxon>
        <taxon>Noctuoidea</taxon>
        <taxon>Noctuidae</taxon>
        <taxon>Amphipyrinae</taxon>
        <taxon>Spodoptera</taxon>
    </lineage>
</organism>
<evidence type="ECO:0000313" key="3">
    <source>
        <dbReference type="RefSeq" id="XP_035456892.2"/>
    </source>
</evidence>
<name>A0A9R0DJE5_SPOFR</name>
<feature type="chain" id="PRO_5040297680" evidence="1">
    <location>
        <begin position="24"/>
        <end position="243"/>
    </location>
</feature>
<dbReference type="AlphaFoldDB" id="A0A9R0DJE5"/>
<dbReference type="GeneID" id="118280693"/>
<evidence type="ECO:0000256" key="1">
    <source>
        <dbReference type="SAM" id="SignalP"/>
    </source>
</evidence>
<protein>
    <submittedName>
        <fullName evidence="3">Uncharacterized protein LOC118280693</fullName>
    </submittedName>
</protein>
<dbReference type="OrthoDB" id="7429110at2759"/>
<feature type="signal peptide" evidence="1">
    <location>
        <begin position="1"/>
        <end position="23"/>
    </location>
</feature>
<keyword evidence="2" id="KW-1185">Reference proteome</keyword>
<reference evidence="3" key="1">
    <citation type="submission" date="2025-08" db="UniProtKB">
        <authorList>
            <consortium name="RefSeq"/>
        </authorList>
    </citation>
    <scope>IDENTIFICATION</scope>
    <source>
        <tissue evidence="3">Whole larval tissue</tissue>
    </source>
</reference>
<gene>
    <name evidence="3" type="primary">LOC118280693</name>
</gene>
<sequence length="243" mass="28631">MAAALSSSVCVLLAVLPLPPVEAAEPGTFFWSRRQIGPVTLPPDPFGPQDYTPKNDMANIGPSAKQRGGQVEVIDRRKVSKPTRKNFKDGYVVIIDGWRLTTSVMALVTYSKVMNEAYPHLHPCYSDFWTTAYRWFYRYYKSLPDWAFGRGTFIDTHKVWRKRYWYMDRMVPQVLRPFLIELCVDPATFKKEEWVWRKFVRYTQPQWGKFFIYPSKVFNNYKSMRPDETWEYVDDSTRSKSLS</sequence>
<evidence type="ECO:0000313" key="2">
    <source>
        <dbReference type="Proteomes" id="UP000829999"/>
    </source>
</evidence>
<proteinExistence type="predicted"/>
<dbReference type="RefSeq" id="XP_035456892.2">
    <property type="nucleotide sequence ID" value="XM_035600999.2"/>
</dbReference>
<accession>A0A9R0DJE5</accession>
<dbReference type="Proteomes" id="UP000829999">
    <property type="component" value="Chromosome 16"/>
</dbReference>
<keyword evidence="1" id="KW-0732">Signal</keyword>